<feature type="non-terminal residue" evidence="1">
    <location>
        <position position="1"/>
    </location>
</feature>
<dbReference type="EMBL" id="KR003563">
    <property type="protein sequence ID" value="AKS40241.1"/>
    <property type="molecule type" value="Genomic_DNA"/>
</dbReference>
<name>A0A0K0XRJ2_9CARY</name>
<proteinExistence type="predicted"/>
<feature type="non-terminal residue" evidence="1">
    <location>
        <position position="64"/>
    </location>
</feature>
<organism evidence="1">
    <name type="scientific">Oxyria digyna</name>
    <dbReference type="NCBI Taxonomy" id="284366"/>
    <lineage>
        <taxon>Eukaryota</taxon>
        <taxon>Viridiplantae</taxon>
        <taxon>Streptophyta</taxon>
        <taxon>Embryophyta</taxon>
        <taxon>Tracheophyta</taxon>
        <taxon>Spermatophyta</taxon>
        <taxon>Magnoliopsida</taxon>
        <taxon>eudicotyledons</taxon>
        <taxon>Gunneridae</taxon>
        <taxon>Pentapetalae</taxon>
        <taxon>Caryophyllales</taxon>
        <taxon>Polygonaceae</taxon>
        <taxon>Polygonoideae</taxon>
        <taxon>Rumiceae</taxon>
        <taxon>Oxyria</taxon>
    </lineage>
</organism>
<sequence length="64" mass="7399">YIWPLDVEVIDNVHQKDPVKARITMTTKLILRRSKVSLFRFFTLMPLNGSAPKPFSINPSLDEL</sequence>
<accession>A0A0K0XRJ2</accession>
<protein>
    <submittedName>
        <fullName evidence="1">Uncharacterized protein</fullName>
    </submittedName>
</protein>
<reference evidence="1" key="1">
    <citation type="journal article" date="2015" name="New Phytol.">
        <title>Arctic plant origins and early formation of circumarctic distributions: a case study of the mountain sorrel, Oxyria digyna.</title>
        <authorList>
            <person name="Wang Q."/>
            <person name="Liu J."/>
            <person name="Allen G.A."/>
            <person name="Ma Y."/>
            <person name="Yue W."/>
            <person name="Marr K.L."/>
            <person name="Abbott R.J."/>
        </authorList>
    </citation>
    <scope>NUCLEOTIDE SEQUENCE</scope>
</reference>
<gene>
    <name evidence="1" type="primary">ODIG_9342</name>
</gene>
<evidence type="ECO:0000313" key="1">
    <source>
        <dbReference type="EMBL" id="AKS40241.1"/>
    </source>
</evidence>
<dbReference type="AlphaFoldDB" id="A0A0K0XRJ2"/>